<gene>
    <name evidence="8" type="ORF">A9Q02_01055</name>
</gene>
<protein>
    <submittedName>
        <fullName evidence="8">MFS transporter</fullName>
    </submittedName>
</protein>
<evidence type="ECO:0000256" key="5">
    <source>
        <dbReference type="ARBA" id="ARBA00023136"/>
    </source>
</evidence>
<dbReference type="AlphaFoldDB" id="A0A2H3KNY0"/>
<dbReference type="GO" id="GO:0005886">
    <property type="term" value="C:plasma membrane"/>
    <property type="evidence" value="ECO:0007669"/>
    <property type="project" value="UniProtKB-SubCell"/>
</dbReference>
<dbReference type="InterPro" id="IPR036259">
    <property type="entry name" value="MFS_trans_sf"/>
</dbReference>
<evidence type="ECO:0000259" key="7">
    <source>
        <dbReference type="PROSITE" id="PS50850"/>
    </source>
</evidence>
<evidence type="ECO:0000313" key="8">
    <source>
        <dbReference type="EMBL" id="PDV99832.1"/>
    </source>
</evidence>
<feature type="transmembrane region" description="Helical" evidence="6">
    <location>
        <begin position="294"/>
        <end position="315"/>
    </location>
</feature>
<evidence type="ECO:0000256" key="3">
    <source>
        <dbReference type="ARBA" id="ARBA00022692"/>
    </source>
</evidence>
<feature type="transmembrane region" description="Helical" evidence="6">
    <location>
        <begin position="348"/>
        <end position="368"/>
    </location>
</feature>
<feature type="domain" description="Major facilitator superfamily (MFS) profile" evidence="7">
    <location>
        <begin position="257"/>
        <end position="451"/>
    </location>
</feature>
<dbReference type="PANTHER" id="PTHR23519">
    <property type="entry name" value="AUTOPHAGY-RELATED PROTEIN 22"/>
    <property type="match status" value="1"/>
</dbReference>
<organism evidence="8 9">
    <name type="scientific">Candidatus Chloroploca asiatica</name>
    <dbReference type="NCBI Taxonomy" id="1506545"/>
    <lineage>
        <taxon>Bacteria</taxon>
        <taxon>Bacillati</taxon>
        <taxon>Chloroflexota</taxon>
        <taxon>Chloroflexia</taxon>
        <taxon>Chloroflexales</taxon>
        <taxon>Chloroflexineae</taxon>
        <taxon>Oscillochloridaceae</taxon>
        <taxon>Candidatus Chloroploca</taxon>
    </lineage>
</organism>
<comment type="subcellular location">
    <subcellularLocation>
        <location evidence="1">Cell membrane</location>
        <topology evidence="1">Multi-pass membrane protein</topology>
    </subcellularLocation>
</comment>
<keyword evidence="2" id="KW-0813">Transport</keyword>
<evidence type="ECO:0000313" key="9">
    <source>
        <dbReference type="Proteomes" id="UP000220922"/>
    </source>
</evidence>
<dbReference type="Pfam" id="PF11700">
    <property type="entry name" value="ATG22"/>
    <property type="match status" value="1"/>
</dbReference>
<feature type="transmembrane region" description="Helical" evidence="6">
    <location>
        <begin position="71"/>
        <end position="90"/>
    </location>
</feature>
<dbReference type="PROSITE" id="PS50850">
    <property type="entry name" value="MFS"/>
    <property type="match status" value="1"/>
</dbReference>
<proteinExistence type="predicted"/>
<dbReference type="InterPro" id="IPR024671">
    <property type="entry name" value="Atg22-like"/>
</dbReference>
<dbReference type="Proteomes" id="UP000220922">
    <property type="component" value="Unassembled WGS sequence"/>
</dbReference>
<dbReference type="OrthoDB" id="9768783at2"/>
<evidence type="ECO:0000256" key="4">
    <source>
        <dbReference type="ARBA" id="ARBA00022989"/>
    </source>
</evidence>
<evidence type="ECO:0000256" key="6">
    <source>
        <dbReference type="SAM" id="Phobius"/>
    </source>
</evidence>
<dbReference type="SUPFAM" id="SSF103473">
    <property type="entry name" value="MFS general substrate transporter"/>
    <property type="match status" value="1"/>
</dbReference>
<dbReference type="PANTHER" id="PTHR23519:SF1">
    <property type="entry name" value="AUTOPHAGY-RELATED PROTEIN 22"/>
    <property type="match status" value="1"/>
</dbReference>
<accession>A0A2H3KNY0</accession>
<feature type="transmembrane region" description="Helical" evidence="6">
    <location>
        <begin position="171"/>
        <end position="193"/>
    </location>
</feature>
<dbReference type="InterPro" id="IPR020846">
    <property type="entry name" value="MFS_dom"/>
</dbReference>
<feature type="transmembrane region" description="Helical" evidence="6">
    <location>
        <begin position="259"/>
        <end position="282"/>
    </location>
</feature>
<comment type="caution">
    <text evidence="8">The sequence shown here is derived from an EMBL/GenBank/DDBJ whole genome shotgun (WGS) entry which is preliminary data.</text>
</comment>
<keyword evidence="4 6" id="KW-1133">Transmembrane helix</keyword>
<keyword evidence="5 6" id="KW-0472">Membrane</keyword>
<feature type="transmembrane region" description="Helical" evidence="6">
    <location>
        <begin position="127"/>
        <end position="150"/>
    </location>
</feature>
<keyword evidence="9" id="KW-1185">Reference proteome</keyword>
<reference evidence="8 9" key="1">
    <citation type="submission" date="2016-05" db="EMBL/GenBank/DDBJ databases">
        <authorList>
            <person name="Lavstsen T."/>
            <person name="Jespersen J.S."/>
        </authorList>
    </citation>
    <scope>NUCLEOTIDE SEQUENCE [LARGE SCALE GENOMIC DNA]</scope>
    <source>
        <strain evidence="8 9">B7-9</strain>
    </source>
</reference>
<sequence length="451" mass="49436">MSAEQTATTEYPIDDRRELVGWYFYDWANSTFSTTVVTVFLGPYLTSIARAAADADGMIYPLGIPVAAGSYFAYIVSLSVLLQVFFLPILGAIADYSRAKKLMLGIFAYIGAFATMGMFFLQGERYILGGSLFLIANLAFGASIVFYNAFLPEIASPDNRDRASSRGWAMGYLGGGLLLFLNLILFTNAAALGIDEGTAVRICITSAGLWWAIFTILPLIRLRTRGAIKRLPPGERYLTIGFKQLAHTFSQMRHYRQTLLFLLAYLLYNDGIQAVIALAALFGAEELGMPQGVIIQAILMVQFVAFFGALAFGWLAQRIGTKRAIMLSLVIWTVVVTYSYVMPAGVPAQFFLLAAAIAVVLGGSQALSRSLFSLMIPKGQEAEYFSIYEISERGTSWLAPLLFGLAFQMTGSYRIALISLMVFFIAGIVLLFFVNVRRAIEEVGNEAPALV</sequence>
<feature type="transmembrane region" description="Helical" evidence="6">
    <location>
        <begin position="199"/>
        <end position="220"/>
    </location>
</feature>
<keyword evidence="3 6" id="KW-0812">Transmembrane</keyword>
<evidence type="ECO:0000256" key="1">
    <source>
        <dbReference type="ARBA" id="ARBA00004651"/>
    </source>
</evidence>
<feature type="transmembrane region" description="Helical" evidence="6">
    <location>
        <begin position="415"/>
        <end position="434"/>
    </location>
</feature>
<name>A0A2H3KNY0_9CHLR</name>
<feature type="transmembrane region" description="Helical" evidence="6">
    <location>
        <begin position="102"/>
        <end position="121"/>
    </location>
</feature>
<dbReference type="GO" id="GO:0022857">
    <property type="term" value="F:transmembrane transporter activity"/>
    <property type="evidence" value="ECO:0007669"/>
    <property type="project" value="InterPro"/>
</dbReference>
<dbReference type="EMBL" id="LYXE01000063">
    <property type="protein sequence ID" value="PDV99832.1"/>
    <property type="molecule type" value="Genomic_DNA"/>
</dbReference>
<evidence type="ECO:0000256" key="2">
    <source>
        <dbReference type="ARBA" id="ARBA00022448"/>
    </source>
</evidence>
<dbReference type="Gene3D" id="1.20.1250.20">
    <property type="entry name" value="MFS general substrate transporter like domains"/>
    <property type="match status" value="1"/>
</dbReference>
<dbReference type="RefSeq" id="WP_097651595.1">
    <property type="nucleotide sequence ID" value="NZ_LYXE01000063.1"/>
</dbReference>
<feature type="transmembrane region" description="Helical" evidence="6">
    <location>
        <begin position="324"/>
        <end position="342"/>
    </location>
</feature>
<dbReference type="InterPro" id="IPR050495">
    <property type="entry name" value="ATG22/LtaA_families"/>
</dbReference>